<reference evidence="2 3" key="1">
    <citation type="submission" date="2023-08" db="EMBL/GenBank/DDBJ databases">
        <authorList>
            <person name="Park J.-S."/>
        </authorList>
    </citation>
    <scope>NUCLEOTIDE SEQUENCE [LARGE SCALE GENOMIC DNA]</scope>
    <source>
        <strain evidence="2 3">2205SS18-9</strain>
    </source>
</reference>
<evidence type="ECO:0008006" key="4">
    <source>
        <dbReference type="Google" id="ProtNLM"/>
    </source>
</evidence>
<evidence type="ECO:0000313" key="3">
    <source>
        <dbReference type="Proteomes" id="UP001231941"/>
    </source>
</evidence>
<dbReference type="Proteomes" id="UP001231941">
    <property type="component" value="Unassembled WGS sequence"/>
</dbReference>
<evidence type="ECO:0000313" key="2">
    <source>
        <dbReference type="EMBL" id="MDP5275741.1"/>
    </source>
</evidence>
<proteinExistence type="predicted"/>
<dbReference type="RefSeq" id="WP_305993050.1">
    <property type="nucleotide sequence ID" value="NZ_JAVAMP010000009.1"/>
</dbReference>
<name>A0ABT9J299_9BACL</name>
<comment type="caution">
    <text evidence="2">The sequence shown here is derived from an EMBL/GenBank/DDBJ whole genome shotgun (WGS) entry which is preliminary data.</text>
</comment>
<dbReference type="EMBL" id="JAVAMP010000009">
    <property type="protein sequence ID" value="MDP5275741.1"/>
    <property type="molecule type" value="Genomic_DNA"/>
</dbReference>
<accession>A0ABT9J299</accession>
<feature type="transmembrane region" description="Helical" evidence="1">
    <location>
        <begin position="79"/>
        <end position="101"/>
    </location>
</feature>
<keyword evidence="1" id="KW-1133">Transmembrane helix</keyword>
<keyword evidence="3" id="KW-1185">Reference proteome</keyword>
<keyword evidence="1" id="KW-0472">Membrane</keyword>
<sequence>MYQQEQAVLQASRQEVESMQNFRNRAYHIAMQHMNKPVRIQTIHGQIFEGTIVNVDQENLYLRVSNPNQQYYPQHNYRFFFGGGGILVLSLFLLLVIVLLLV</sequence>
<keyword evidence="1" id="KW-0812">Transmembrane</keyword>
<protein>
    <recommendedName>
        <fullName evidence="4">DUF2642 domain-containing protein</fullName>
    </recommendedName>
</protein>
<organism evidence="2 3">
    <name type="scientific">Chengkuizengella axinellae</name>
    <dbReference type="NCBI Taxonomy" id="3064388"/>
    <lineage>
        <taxon>Bacteria</taxon>
        <taxon>Bacillati</taxon>
        <taxon>Bacillota</taxon>
        <taxon>Bacilli</taxon>
        <taxon>Bacillales</taxon>
        <taxon>Paenibacillaceae</taxon>
        <taxon>Chengkuizengella</taxon>
    </lineage>
</organism>
<evidence type="ECO:0000256" key="1">
    <source>
        <dbReference type="SAM" id="Phobius"/>
    </source>
</evidence>
<gene>
    <name evidence="2" type="ORF">Q5Y73_16650</name>
</gene>